<evidence type="ECO:0000256" key="10">
    <source>
        <dbReference type="ARBA" id="ARBA00022989"/>
    </source>
</evidence>
<evidence type="ECO:0000256" key="11">
    <source>
        <dbReference type="ARBA" id="ARBA00023136"/>
    </source>
</evidence>
<keyword evidence="11" id="KW-0472">Membrane</keyword>
<sequence>MAIVLDDNDALNNSCQLVNVVTWCVAAGIPNLTLYDHQGILKQNLVTLKRELEARRDFFFGSKKRYQYKFVDSPIQNVERHMKLNVNVNGIVDGLCGAPVDTSSVRICVTSAEDGQETIIKILQKLALQINNEKGLNDTLDLMEEGSPCQNGKTDIINFKLLLDDNGNIQKTKIHKLLENTLSQVNGQYWPPPDFILKFGNPTVWTGFLPWHMRYSEILFTGCSLSNFNFGTFIKSLDKFNQCGRRFGK</sequence>
<evidence type="ECO:0000256" key="7">
    <source>
        <dbReference type="ARBA" id="ARBA00022692"/>
    </source>
</evidence>
<evidence type="ECO:0000256" key="5">
    <source>
        <dbReference type="ARBA" id="ARBA00012596"/>
    </source>
</evidence>
<reference evidence="13" key="1">
    <citation type="journal article" date="2020" name="J. Eukaryot. Microbiol.">
        <title>De novo Sequencing, Assembly and Annotation of the Transcriptome for the Free-Living Testate Amoeba Arcella intermedia.</title>
        <authorList>
            <person name="Ribeiro G.M."/>
            <person name="Porfirio-Sousa A.L."/>
            <person name="Maurer-Alcala X.X."/>
            <person name="Katz L.A."/>
            <person name="Lahr D.J.G."/>
        </authorList>
    </citation>
    <scope>NUCLEOTIDE SEQUENCE</scope>
</reference>
<dbReference type="InterPro" id="IPR001441">
    <property type="entry name" value="UPP_synth-like"/>
</dbReference>
<dbReference type="AlphaFoldDB" id="A0A6B2LES7"/>
<protein>
    <recommendedName>
        <fullName evidence="5">ditrans,polycis-polyprenyl diphosphate synthase [(2E,6E)-farnesyldiphosphate specific]</fullName>
        <ecNumber evidence="5">2.5.1.87</ecNumber>
    </recommendedName>
</protein>
<comment type="catalytic activity">
    <reaction evidence="12">
        <text>n isopentenyl diphosphate + (2E,6E)-farnesyl diphosphate = a di-trans,poly-cis-polyprenyl diphosphate + n diphosphate</text>
        <dbReference type="Rhea" id="RHEA:53008"/>
        <dbReference type="Rhea" id="RHEA-COMP:19494"/>
        <dbReference type="ChEBI" id="CHEBI:33019"/>
        <dbReference type="ChEBI" id="CHEBI:128769"/>
        <dbReference type="ChEBI" id="CHEBI:136960"/>
        <dbReference type="ChEBI" id="CHEBI:175763"/>
        <dbReference type="EC" id="2.5.1.87"/>
    </reaction>
</comment>
<dbReference type="InterPro" id="IPR038887">
    <property type="entry name" value="Nus1/NgBR"/>
</dbReference>
<evidence type="ECO:0000256" key="4">
    <source>
        <dbReference type="ARBA" id="ARBA00005432"/>
    </source>
</evidence>
<dbReference type="PANTHER" id="PTHR21528">
    <property type="entry name" value="DEHYDRODOLICHYL DIPHOSPHATE SYNTHASE COMPLEX SUBUNIT NUS1"/>
    <property type="match status" value="1"/>
</dbReference>
<evidence type="ECO:0000313" key="13">
    <source>
        <dbReference type="EMBL" id="NDV35475.1"/>
    </source>
</evidence>
<comment type="pathway">
    <text evidence="3">Protein modification; protein glycosylation.</text>
</comment>
<comment type="cofactor">
    <cofactor evidence="1">
        <name>Mg(2+)</name>
        <dbReference type="ChEBI" id="CHEBI:18420"/>
    </cofactor>
</comment>
<dbReference type="PANTHER" id="PTHR21528:SF0">
    <property type="entry name" value="DEHYDRODOLICHYL DIPHOSPHATE SYNTHASE COMPLEX SUBUNIT NUS1"/>
    <property type="match status" value="1"/>
</dbReference>
<dbReference type="InterPro" id="IPR036424">
    <property type="entry name" value="UPP_synth-like_sf"/>
</dbReference>
<dbReference type="GO" id="GO:0005789">
    <property type="term" value="C:endoplasmic reticulum membrane"/>
    <property type="evidence" value="ECO:0007669"/>
    <property type="project" value="UniProtKB-SubCell"/>
</dbReference>
<dbReference type="GO" id="GO:1904423">
    <property type="term" value="C:dehydrodolichyl diphosphate synthase complex"/>
    <property type="evidence" value="ECO:0007669"/>
    <property type="project" value="InterPro"/>
</dbReference>
<evidence type="ECO:0000256" key="1">
    <source>
        <dbReference type="ARBA" id="ARBA00001946"/>
    </source>
</evidence>
<evidence type="ECO:0000256" key="12">
    <source>
        <dbReference type="ARBA" id="ARBA00047353"/>
    </source>
</evidence>
<evidence type="ECO:0000256" key="8">
    <source>
        <dbReference type="ARBA" id="ARBA00022824"/>
    </source>
</evidence>
<comment type="subcellular location">
    <subcellularLocation>
        <location evidence="2">Endoplasmic reticulum membrane</location>
    </subcellularLocation>
</comment>
<comment type="similarity">
    <text evidence="4">Belongs to the UPP synthase family.</text>
</comment>
<dbReference type="UniPathway" id="UPA00378"/>
<dbReference type="Gene3D" id="3.40.1180.10">
    <property type="entry name" value="Decaprenyl diphosphate synthase-like"/>
    <property type="match status" value="1"/>
</dbReference>
<organism evidence="13">
    <name type="scientific">Arcella intermedia</name>
    <dbReference type="NCBI Taxonomy" id="1963864"/>
    <lineage>
        <taxon>Eukaryota</taxon>
        <taxon>Amoebozoa</taxon>
        <taxon>Tubulinea</taxon>
        <taxon>Elardia</taxon>
        <taxon>Arcellinida</taxon>
        <taxon>Sphaerothecina</taxon>
        <taxon>Arcellidae</taxon>
        <taxon>Arcella</taxon>
    </lineage>
</organism>
<evidence type="ECO:0000256" key="3">
    <source>
        <dbReference type="ARBA" id="ARBA00004922"/>
    </source>
</evidence>
<keyword evidence="7" id="KW-0812">Transmembrane</keyword>
<dbReference type="SUPFAM" id="SSF64005">
    <property type="entry name" value="Undecaprenyl diphosphate synthase"/>
    <property type="match status" value="1"/>
</dbReference>
<proteinExistence type="inferred from homology"/>
<keyword evidence="9" id="KW-0460">Magnesium</keyword>
<dbReference type="Pfam" id="PF01255">
    <property type="entry name" value="Prenyltransf"/>
    <property type="match status" value="1"/>
</dbReference>
<dbReference type="GO" id="GO:0045547">
    <property type="term" value="F:ditrans,polycis-polyprenyl diphosphate synthase [(2E,6E)-farnesyl diphosphate specific] activity"/>
    <property type="evidence" value="ECO:0007669"/>
    <property type="project" value="UniProtKB-EC"/>
</dbReference>
<name>A0A6B2LES7_9EUKA</name>
<accession>A0A6B2LES7</accession>
<dbReference type="EMBL" id="GIBP01006506">
    <property type="protein sequence ID" value="NDV35475.1"/>
    <property type="molecule type" value="Transcribed_RNA"/>
</dbReference>
<evidence type="ECO:0000256" key="9">
    <source>
        <dbReference type="ARBA" id="ARBA00022842"/>
    </source>
</evidence>
<keyword evidence="10" id="KW-1133">Transmembrane helix</keyword>
<dbReference type="EC" id="2.5.1.87" evidence="5"/>
<keyword evidence="6" id="KW-0808">Transferase</keyword>
<evidence type="ECO:0000256" key="6">
    <source>
        <dbReference type="ARBA" id="ARBA00022679"/>
    </source>
</evidence>
<keyword evidence="8" id="KW-0256">Endoplasmic reticulum</keyword>
<evidence type="ECO:0000256" key="2">
    <source>
        <dbReference type="ARBA" id="ARBA00004586"/>
    </source>
</evidence>